<feature type="region of interest" description="Disordered" evidence="7">
    <location>
        <begin position="1"/>
        <end position="69"/>
    </location>
</feature>
<feature type="region of interest" description="Disordered" evidence="7">
    <location>
        <begin position="404"/>
        <end position="446"/>
    </location>
</feature>
<dbReference type="PROSITE" id="PS51714">
    <property type="entry name" value="G_BMS1"/>
    <property type="match status" value="1"/>
</dbReference>
<feature type="compositionally biased region" description="Acidic residues" evidence="7">
    <location>
        <begin position="406"/>
        <end position="441"/>
    </location>
</feature>
<feature type="region of interest" description="Disordered" evidence="7">
    <location>
        <begin position="308"/>
        <end position="369"/>
    </location>
</feature>
<gene>
    <name evidence="9" type="primary">BMS1</name>
    <name evidence="9" type="ORF">BLAG_LOCUS19535</name>
</gene>
<dbReference type="GO" id="GO:0005525">
    <property type="term" value="F:GTP binding"/>
    <property type="evidence" value="ECO:0007669"/>
    <property type="project" value="TreeGrafter"/>
</dbReference>
<feature type="compositionally biased region" description="Basic residues" evidence="7">
    <location>
        <begin position="1"/>
        <end position="11"/>
    </location>
</feature>
<dbReference type="GO" id="GO:0034511">
    <property type="term" value="F:U3 snoRNA binding"/>
    <property type="evidence" value="ECO:0007669"/>
    <property type="project" value="TreeGrafter"/>
</dbReference>
<dbReference type="InterPro" id="IPR012948">
    <property type="entry name" value="AARP2CN"/>
</dbReference>
<feature type="compositionally biased region" description="Basic residues" evidence="7">
    <location>
        <begin position="56"/>
        <end position="67"/>
    </location>
</feature>
<dbReference type="GO" id="GO:0030688">
    <property type="term" value="C:preribosome, small subunit precursor"/>
    <property type="evidence" value="ECO:0007669"/>
    <property type="project" value="TreeGrafter"/>
</dbReference>
<dbReference type="GO" id="GO:0000479">
    <property type="term" value="P:endonucleolytic cleavage of tricistronic rRNA transcript (SSU-rRNA, 5.8S rRNA, LSU-rRNA)"/>
    <property type="evidence" value="ECO:0007669"/>
    <property type="project" value="TreeGrafter"/>
</dbReference>
<evidence type="ECO:0000256" key="5">
    <source>
        <dbReference type="ARBA" id="ARBA00038288"/>
    </source>
</evidence>
<keyword evidence="2" id="KW-0690">Ribosome biogenesis</keyword>
<keyword evidence="10" id="KW-1185">Reference proteome</keyword>
<proteinExistence type="inferred from homology"/>
<evidence type="ECO:0000313" key="9">
    <source>
        <dbReference type="EMBL" id="CAH1265600.1"/>
    </source>
</evidence>
<evidence type="ECO:0000259" key="8">
    <source>
        <dbReference type="PROSITE" id="PS51714"/>
    </source>
</evidence>
<dbReference type="EMBL" id="OV696690">
    <property type="protein sequence ID" value="CAH1265600.1"/>
    <property type="molecule type" value="Genomic_DNA"/>
</dbReference>
<evidence type="ECO:0000256" key="3">
    <source>
        <dbReference type="ARBA" id="ARBA00023242"/>
    </source>
</evidence>
<dbReference type="GO" id="GO:0005730">
    <property type="term" value="C:nucleolus"/>
    <property type="evidence" value="ECO:0007669"/>
    <property type="project" value="UniProtKB-SubCell"/>
</dbReference>
<dbReference type="PANTHER" id="PTHR12858">
    <property type="entry name" value="RIBOSOME BIOGENESIS PROTEIN"/>
    <property type="match status" value="1"/>
</dbReference>
<dbReference type="Pfam" id="PF04950">
    <property type="entry name" value="RIBIOP_C"/>
    <property type="match status" value="1"/>
</dbReference>
<keyword evidence="3" id="KW-0539">Nucleus</keyword>
<protein>
    <recommendedName>
        <fullName evidence="6">Pre-rRNA-processing protein TSR1 homolog</fullName>
    </recommendedName>
</protein>
<evidence type="ECO:0000256" key="7">
    <source>
        <dbReference type="SAM" id="MobiDB-lite"/>
    </source>
</evidence>
<dbReference type="AlphaFoldDB" id="A0A8K0A0D4"/>
<evidence type="ECO:0000256" key="6">
    <source>
        <dbReference type="ARBA" id="ARBA00040070"/>
    </source>
</evidence>
<name>A0A8K0A0D4_BRALA</name>
<sequence>MAPMEHRHRPGPLKQDNKSHKTGRHRTKGQIDKEYKGRVPVKAGTKRVKREQTKADKRHHALQKRQKSREDVFMQKRTLGGATGPPHTVVMVPLCDDVSSEEALTELLECDDTAVVYTTQDNKIVNMSVPRHKHRFTFLTPPRNDIGAILDAAKAADTLLLLLSPTQAADELGEHCLTCLFSQGLPTPVLVTRGINNLPVKKRNDAKRNVNKAMERRFPEEKVHTLDSQQDAALVLRHMTNQKRRRLKLRDHRPYLLAQSVSYEQEDESPHGTLKVTGYLKGCPLSVNGLVHLPGYGDFQMAQIDLTPDPYPLQKQTDRKKQKDSMDTEGAASSSMDQDVLVLARADPSRQESLQAEVVPDPMEGEQTWPTEDEIREAEAAFQEKIKTVKKVPKGTSDYQAAWIVDSEDEGDNAEEESDSDDEDDAMMEAVEEEEEDEEEGGSIAATEDYEEMSLAGEDRDAKYDAGFDAEEEEEMLQKYKDERQDQMFPDEVDTPMDALARIRFQKYRGLKSFRTSPWDPKENLPLDFARIFQFESFKRTAKRVLNEERDDTDAAMPGWYITIHVANVPKTFIENYSPSHPLVVYGLLQHEQKMSVVHFLVKRHSGNNKPIKSKERMIFHVGYRRFAACPVYSQHTLGNKHKFERFLRSEGTSVATVYAPIMFPPASVLMFKEYPDGSQSLVATGSLLSVNPDRVVAKRIVLSGHPFKINRRLAVVRYMFFNREDIMWFKPVELRTKWGRRGHIKEPIGTHGHMKCFFDGQLKSQDTVLMNLYKRVYPKWTYDPEVNMPLPDQPVTSEVTNMEEEMA</sequence>
<comment type="similarity">
    <text evidence="5">Belongs to the TRAFAC class translation factor GTPase superfamily. Bms1-like GTPase family. TSR1 subfamily.</text>
</comment>
<dbReference type="SMART" id="SM01362">
    <property type="entry name" value="DUF663"/>
    <property type="match status" value="1"/>
</dbReference>
<reference evidence="9" key="1">
    <citation type="submission" date="2022-01" db="EMBL/GenBank/DDBJ databases">
        <authorList>
            <person name="Braso-Vives M."/>
        </authorList>
    </citation>
    <scope>NUCLEOTIDE SEQUENCE</scope>
</reference>
<comment type="subcellular location">
    <subcellularLocation>
        <location evidence="1">Nucleus</location>
        <location evidence="1">Nucleolus</location>
    </subcellularLocation>
</comment>
<dbReference type="GO" id="GO:0000462">
    <property type="term" value="P:maturation of SSU-rRNA from tricistronic rRNA transcript (SSU-rRNA, 5.8S rRNA, LSU-rRNA)"/>
    <property type="evidence" value="ECO:0007669"/>
    <property type="project" value="TreeGrafter"/>
</dbReference>
<dbReference type="OrthoDB" id="119302at2759"/>
<accession>A0A8K0A0D4</accession>
<dbReference type="GO" id="GO:0003924">
    <property type="term" value="F:GTPase activity"/>
    <property type="evidence" value="ECO:0007669"/>
    <property type="project" value="TreeGrafter"/>
</dbReference>
<dbReference type="Proteomes" id="UP000838412">
    <property type="component" value="Chromosome 5"/>
</dbReference>
<evidence type="ECO:0000256" key="1">
    <source>
        <dbReference type="ARBA" id="ARBA00004604"/>
    </source>
</evidence>
<dbReference type="PANTHER" id="PTHR12858:SF1">
    <property type="entry name" value="PRE-RRNA-PROCESSING PROTEIN TSR1 HOMOLOG"/>
    <property type="match status" value="1"/>
</dbReference>
<comment type="function">
    <text evidence="4">Required during maturation of the 40S ribosomal subunit in the nucleolus.</text>
</comment>
<dbReference type="Pfam" id="PF22298">
    <property type="entry name" value="Tsr1_G-like"/>
    <property type="match status" value="1"/>
</dbReference>
<dbReference type="Pfam" id="PF08142">
    <property type="entry name" value="AARP2CN"/>
    <property type="match status" value="1"/>
</dbReference>
<evidence type="ECO:0000256" key="4">
    <source>
        <dbReference type="ARBA" id="ARBA00037087"/>
    </source>
</evidence>
<dbReference type="InterPro" id="IPR030387">
    <property type="entry name" value="G_Bms1/Tsr1_dom"/>
</dbReference>
<feature type="compositionally biased region" description="Basic and acidic residues" evidence="7">
    <location>
        <begin position="316"/>
        <end position="326"/>
    </location>
</feature>
<dbReference type="InterPro" id="IPR039761">
    <property type="entry name" value="Bms1/Tsr1"/>
</dbReference>
<dbReference type="InterPro" id="IPR007034">
    <property type="entry name" value="BMS1_TSR1_C"/>
</dbReference>
<evidence type="ECO:0000313" key="10">
    <source>
        <dbReference type="Proteomes" id="UP000838412"/>
    </source>
</evidence>
<feature type="domain" description="Bms1-type G" evidence="8">
    <location>
        <begin position="85"/>
        <end position="245"/>
    </location>
</feature>
<organism evidence="9 10">
    <name type="scientific">Branchiostoma lanceolatum</name>
    <name type="common">Common lancelet</name>
    <name type="synonym">Amphioxus lanceolatum</name>
    <dbReference type="NCBI Taxonomy" id="7740"/>
    <lineage>
        <taxon>Eukaryota</taxon>
        <taxon>Metazoa</taxon>
        <taxon>Chordata</taxon>
        <taxon>Cephalochordata</taxon>
        <taxon>Leptocardii</taxon>
        <taxon>Amphioxiformes</taxon>
        <taxon>Branchiostomatidae</taxon>
        <taxon>Branchiostoma</taxon>
    </lineage>
</organism>
<dbReference type="SMART" id="SM00785">
    <property type="entry name" value="AARP2CN"/>
    <property type="match status" value="1"/>
</dbReference>
<evidence type="ECO:0000256" key="2">
    <source>
        <dbReference type="ARBA" id="ARBA00022517"/>
    </source>
</evidence>